<dbReference type="Proteomes" id="UP001589792">
    <property type="component" value="Unassembled WGS sequence"/>
</dbReference>
<dbReference type="InterPro" id="IPR052755">
    <property type="entry name" value="Lysozyme_Inhibitor_LprI"/>
</dbReference>
<organism evidence="1 2">
    <name type="scientific">Serratia aquatilis</name>
    <dbReference type="NCBI Taxonomy" id="1737515"/>
    <lineage>
        <taxon>Bacteria</taxon>
        <taxon>Pseudomonadati</taxon>
        <taxon>Pseudomonadota</taxon>
        <taxon>Gammaproteobacteria</taxon>
        <taxon>Enterobacterales</taxon>
        <taxon>Yersiniaceae</taxon>
        <taxon>Serratia</taxon>
    </lineage>
</organism>
<gene>
    <name evidence="1" type="ORF">ACFFJ3_00010</name>
</gene>
<proteinExistence type="predicted"/>
<evidence type="ECO:0000313" key="2">
    <source>
        <dbReference type="Proteomes" id="UP001589792"/>
    </source>
</evidence>
<sequence length="295" mass="33502">MKVQPLISKFSFYIYIKKENLPLIYCYGENIVKKTILKFFLLIFIASFNYMASAASFNCQKADVLVEKLICSSDNLIKLDYTLSDTYKSLIKDAVDLHALRQTQRDWLTIRNKCQTVDCISQSYNLRQYQLSMVPRKGWKEYTDKTLGVSFSYPNEYKIGSCPQDYGKNCIAILDKPQKMPYSDYVIAFRVVNGGLKENAVKEAGFKYSDGKWIAFPAPAQSEPIEVEHFSFNNWQGMKVLITCGINDDFGFHAAGGDCFSGVISNGKNTVVADTQGIIGNDSRTFHIIETLRFL</sequence>
<dbReference type="PANTHER" id="PTHR37549">
    <property type="entry name" value="LIPOPROTEIN LPRI"/>
    <property type="match status" value="1"/>
</dbReference>
<dbReference type="EMBL" id="JBHLXG010000001">
    <property type="protein sequence ID" value="MFC0224909.1"/>
    <property type="molecule type" value="Genomic_DNA"/>
</dbReference>
<comment type="caution">
    <text evidence="1">The sequence shown here is derived from an EMBL/GenBank/DDBJ whole genome shotgun (WGS) entry which is preliminary data.</text>
</comment>
<protein>
    <submittedName>
        <fullName evidence="1">Lysozyme inhibitor LprI family protein</fullName>
    </submittedName>
</protein>
<reference evidence="1 2" key="1">
    <citation type="submission" date="2024-09" db="EMBL/GenBank/DDBJ databases">
        <authorList>
            <person name="Sun Q."/>
            <person name="Mori K."/>
        </authorList>
    </citation>
    <scope>NUCLEOTIDE SEQUENCE [LARGE SCALE GENOMIC DNA]</scope>
    <source>
        <strain evidence="1 2">CCM 8626</strain>
    </source>
</reference>
<evidence type="ECO:0000313" key="1">
    <source>
        <dbReference type="EMBL" id="MFC0224909.1"/>
    </source>
</evidence>
<keyword evidence="2" id="KW-1185">Reference proteome</keyword>
<name>A0ABV6E803_9GAMM</name>
<dbReference type="PANTHER" id="PTHR37549:SF1">
    <property type="entry name" value="LIPOPROTEIN LPRI"/>
    <property type="match status" value="1"/>
</dbReference>
<dbReference type="RefSeq" id="WP_380671716.1">
    <property type="nucleotide sequence ID" value="NZ_CP173186.1"/>
</dbReference>
<accession>A0ABV6E803</accession>